<evidence type="ECO:0000256" key="1">
    <source>
        <dbReference type="SAM" id="MobiDB-lite"/>
    </source>
</evidence>
<dbReference type="InterPro" id="IPR036873">
    <property type="entry name" value="Rhodanese-like_dom_sf"/>
</dbReference>
<dbReference type="Gene3D" id="3.40.250.10">
    <property type="entry name" value="Rhodanese-like domain"/>
    <property type="match status" value="1"/>
</dbReference>
<sequence>MDEISTERVAELLADDAAPTLVDIREPPAFRRGHIPGSLNVPFRELPDRVAELSDADHVVTVCPHGKASVQAAKLIESYEGITDATVESMAGGLSEWDGEIESAADAEPDEGPAAPF</sequence>
<feature type="domain" description="Rhodanese" evidence="2">
    <location>
        <begin position="15"/>
        <end position="103"/>
    </location>
</feature>
<keyword evidence="4" id="KW-1185">Reference proteome</keyword>
<organism evidence="3 4">
    <name type="scientific">Halolamina salina</name>
    <dbReference type="NCBI Taxonomy" id="1220023"/>
    <lineage>
        <taxon>Archaea</taxon>
        <taxon>Methanobacteriati</taxon>
        <taxon>Methanobacteriota</taxon>
        <taxon>Stenosarchaea group</taxon>
        <taxon>Halobacteria</taxon>
        <taxon>Halobacteriales</taxon>
        <taxon>Haloferacaceae</taxon>
    </lineage>
</organism>
<dbReference type="SMART" id="SM00450">
    <property type="entry name" value="RHOD"/>
    <property type="match status" value="1"/>
</dbReference>
<dbReference type="PANTHER" id="PTHR43031">
    <property type="entry name" value="FAD-DEPENDENT OXIDOREDUCTASE"/>
    <property type="match status" value="1"/>
</dbReference>
<feature type="region of interest" description="Disordered" evidence="1">
    <location>
        <begin position="91"/>
        <end position="117"/>
    </location>
</feature>
<reference evidence="3 4" key="1">
    <citation type="journal article" date="2019" name="Int. J. Syst. Evol. Microbiol.">
        <title>The Global Catalogue of Microorganisms (GCM) 10K type strain sequencing project: providing services to taxonomists for standard genome sequencing and annotation.</title>
        <authorList>
            <consortium name="The Broad Institute Genomics Platform"/>
            <consortium name="The Broad Institute Genome Sequencing Center for Infectious Disease"/>
            <person name="Wu L."/>
            <person name="Ma J."/>
        </authorList>
    </citation>
    <scope>NUCLEOTIDE SEQUENCE [LARGE SCALE GENOMIC DNA]</scope>
    <source>
        <strain evidence="3 4">CGMCC 1.12285</strain>
    </source>
</reference>
<evidence type="ECO:0000259" key="2">
    <source>
        <dbReference type="PROSITE" id="PS50206"/>
    </source>
</evidence>
<dbReference type="AlphaFoldDB" id="A0ABD6B681"/>
<comment type="caution">
    <text evidence="3">The sequence shown here is derived from an EMBL/GenBank/DDBJ whole genome shotgun (WGS) entry which is preliminary data.</text>
</comment>
<name>A0ABD6B681_9EURY</name>
<protein>
    <submittedName>
        <fullName evidence="3">Rhodanese-like domain-containing protein</fullName>
    </submittedName>
</protein>
<dbReference type="InterPro" id="IPR050229">
    <property type="entry name" value="GlpE_sulfurtransferase"/>
</dbReference>
<dbReference type="PROSITE" id="PS50206">
    <property type="entry name" value="RHODANESE_3"/>
    <property type="match status" value="1"/>
</dbReference>
<gene>
    <name evidence="3" type="ORF">ACFR9S_06840</name>
</gene>
<feature type="compositionally biased region" description="Acidic residues" evidence="1">
    <location>
        <begin position="97"/>
        <end position="111"/>
    </location>
</feature>
<evidence type="ECO:0000313" key="3">
    <source>
        <dbReference type="EMBL" id="MFD1526021.1"/>
    </source>
</evidence>
<dbReference type="Proteomes" id="UP001597111">
    <property type="component" value="Unassembled WGS sequence"/>
</dbReference>
<dbReference type="PANTHER" id="PTHR43031:SF16">
    <property type="entry name" value="OXIDOREDUCTASE"/>
    <property type="match status" value="1"/>
</dbReference>
<evidence type="ECO:0000313" key="4">
    <source>
        <dbReference type="Proteomes" id="UP001597111"/>
    </source>
</evidence>
<accession>A0ABD6B681</accession>
<proteinExistence type="predicted"/>
<dbReference type="InterPro" id="IPR001763">
    <property type="entry name" value="Rhodanese-like_dom"/>
</dbReference>
<dbReference type="CDD" id="cd00158">
    <property type="entry name" value="RHOD"/>
    <property type="match status" value="1"/>
</dbReference>
<dbReference type="RefSeq" id="WP_379731360.1">
    <property type="nucleotide sequence ID" value="NZ_JBHSWZ010000079.1"/>
</dbReference>
<dbReference type="Pfam" id="PF00581">
    <property type="entry name" value="Rhodanese"/>
    <property type="match status" value="1"/>
</dbReference>
<dbReference type="SUPFAM" id="SSF52821">
    <property type="entry name" value="Rhodanese/Cell cycle control phosphatase"/>
    <property type="match status" value="1"/>
</dbReference>
<dbReference type="EMBL" id="JBHUDH010000058">
    <property type="protein sequence ID" value="MFD1526021.1"/>
    <property type="molecule type" value="Genomic_DNA"/>
</dbReference>